<evidence type="ECO:0000256" key="1">
    <source>
        <dbReference type="SAM" id="Phobius"/>
    </source>
</evidence>
<name>A0A9P5XH65_9AGAR</name>
<sequence length="328" mass="36533">MATPVPTPTGGGTPTSPDNEVACAFTAALAFGVYLATLAFTFRWLLFADEGWKRRKIISWPMVSMTIFILVAIMAHTALALKGVMDEVQQLMTNSTMRYVSPMWMNICKCTFANSVALAADVVLIYRCYVVYGNSFRIIVFPCILWIGGVVCTGLQMYLQIAHLHNPNIGPYSWANVNMTLGPGIVLVPFWGSTTALNIYCTVVLIKRIYGAAKLSEEFAAVKQFRFIARSVAESGLIYMSISMAHFVVWFTSANFAIQIISILNVPLIGIAFNLILIRTAHSRREFLDDKMIEEFTSIEFSTNTANTAQSVDLRPEQKVRDWECQTA</sequence>
<dbReference type="Proteomes" id="UP000807342">
    <property type="component" value="Unassembled WGS sequence"/>
</dbReference>
<dbReference type="AlphaFoldDB" id="A0A9P5XH65"/>
<reference evidence="2" key="1">
    <citation type="submission" date="2020-11" db="EMBL/GenBank/DDBJ databases">
        <authorList>
            <consortium name="DOE Joint Genome Institute"/>
            <person name="Ahrendt S."/>
            <person name="Riley R."/>
            <person name="Andreopoulos W."/>
            <person name="Labutti K."/>
            <person name="Pangilinan J."/>
            <person name="Ruiz-Duenas F.J."/>
            <person name="Barrasa J.M."/>
            <person name="Sanchez-Garcia M."/>
            <person name="Camarero S."/>
            <person name="Miyauchi S."/>
            <person name="Serrano A."/>
            <person name="Linde D."/>
            <person name="Babiker R."/>
            <person name="Drula E."/>
            <person name="Ayuso-Fernandez I."/>
            <person name="Pacheco R."/>
            <person name="Padilla G."/>
            <person name="Ferreira P."/>
            <person name="Barriuso J."/>
            <person name="Kellner H."/>
            <person name="Castanera R."/>
            <person name="Alfaro M."/>
            <person name="Ramirez L."/>
            <person name="Pisabarro A.G."/>
            <person name="Kuo A."/>
            <person name="Tritt A."/>
            <person name="Lipzen A."/>
            <person name="He G."/>
            <person name="Yan M."/>
            <person name="Ng V."/>
            <person name="Cullen D."/>
            <person name="Martin F."/>
            <person name="Rosso M.-N."/>
            <person name="Henrissat B."/>
            <person name="Hibbett D."/>
            <person name="Martinez A.T."/>
            <person name="Grigoriev I.V."/>
        </authorList>
    </citation>
    <scope>NUCLEOTIDE SEQUENCE</scope>
    <source>
        <strain evidence="2">MF-IS2</strain>
    </source>
</reference>
<feature type="transmembrane region" description="Helical" evidence="1">
    <location>
        <begin position="138"/>
        <end position="161"/>
    </location>
</feature>
<keyword evidence="3" id="KW-1185">Reference proteome</keyword>
<feature type="transmembrane region" description="Helical" evidence="1">
    <location>
        <begin position="227"/>
        <end position="250"/>
    </location>
</feature>
<feature type="transmembrane region" description="Helical" evidence="1">
    <location>
        <begin position="103"/>
        <end position="126"/>
    </location>
</feature>
<evidence type="ECO:0000313" key="2">
    <source>
        <dbReference type="EMBL" id="KAF9450645.1"/>
    </source>
</evidence>
<keyword evidence="1" id="KW-1133">Transmembrane helix</keyword>
<comment type="caution">
    <text evidence="2">The sequence shown here is derived from an EMBL/GenBank/DDBJ whole genome shotgun (WGS) entry which is preliminary data.</text>
</comment>
<keyword evidence="1" id="KW-0812">Transmembrane</keyword>
<proteinExistence type="predicted"/>
<dbReference type="EMBL" id="MU151100">
    <property type="protein sequence ID" value="KAF9450645.1"/>
    <property type="molecule type" value="Genomic_DNA"/>
</dbReference>
<protein>
    <submittedName>
        <fullName evidence="2">Uncharacterized protein</fullName>
    </submittedName>
</protein>
<dbReference type="OrthoDB" id="3357408at2759"/>
<feature type="transmembrane region" description="Helical" evidence="1">
    <location>
        <begin position="181"/>
        <end position="206"/>
    </location>
</feature>
<feature type="transmembrane region" description="Helical" evidence="1">
    <location>
        <begin position="24"/>
        <end position="46"/>
    </location>
</feature>
<feature type="transmembrane region" description="Helical" evidence="1">
    <location>
        <begin position="58"/>
        <end position="83"/>
    </location>
</feature>
<keyword evidence="1" id="KW-0472">Membrane</keyword>
<feature type="transmembrane region" description="Helical" evidence="1">
    <location>
        <begin position="256"/>
        <end position="278"/>
    </location>
</feature>
<evidence type="ECO:0000313" key="3">
    <source>
        <dbReference type="Proteomes" id="UP000807342"/>
    </source>
</evidence>
<gene>
    <name evidence="2" type="ORF">P691DRAFT_809928</name>
</gene>
<organism evidence="2 3">
    <name type="scientific">Macrolepiota fuliginosa MF-IS2</name>
    <dbReference type="NCBI Taxonomy" id="1400762"/>
    <lineage>
        <taxon>Eukaryota</taxon>
        <taxon>Fungi</taxon>
        <taxon>Dikarya</taxon>
        <taxon>Basidiomycota</taxon>
        <taxon>Agaricomycotina</taxon>
        <taxon>Agaricomycetes</taxon>
        <taxon>Agaricomycetidae</taxon>
        <taxon>Agaricales</taxon>
        <taxon>Agaricineae</taxon>
        <taxon>Agaricaceae</taxon>
        <taxon>Macrolepiota</taxon>
    </lineage>
</organism>
<accession>A0A9P5XH65</accession>